<accession>A0A5K1BVB6</accession>
<dbReference type="GO" id="GO:0048838">
    <property type="term" value="P:release of seed from dormancy"/>
    <property type="evidence" value="ECO:0007669"/>
    <property type="project" value="EnsemblPlants"/>
</dbReference>
<dbReference type="GO" id="GO:0001046">
    <property type="term" value="F:core promoter sequence-specific DNA binding"/>
    <property type="evidence" value="ECO:0007669"/>
    <property type="project" value="EnsemblPlants"/>
</dbReference>
<feature type="region of interest" description="Disordered" evidence="1">
    <location>
        <begin position="187"/>
        <end position="206"/>
    </location>
</feature>
<evidence type="ECO:0000313" key="3">
    <source>
        <dbReference type="EMBL" id="VVW19056.1"/>
    </source>
</evidence>
<organism evidence="3">
    <name type="scientific">Nymphaea colorata</name>
    <name type="common">pocket water lily</name>
    <dbReference type="NCBI Taxonomy" id="210225"/>
    <lineage>
        <taxon>Eukaryota</taxon>
        <taxon>Viridiplantae</taxon>
        <taxon>Streptophyta</taxon>
        <taxon>Embryophyta</taxon>
        <taxon>Tracheophyta</taxon>
        <taxon>Spermatophyta</taxon>
        <taxon>Magnoliopsida</taxon>
        <taxon>Nymphaeales</taxon>
        <taxon>Nymphaeaceae</taxon>
        <taxon>Nymphaea</taxon>
    </lineage>
</organism>
<dbReference type="AlphaFoldDB" id="A0A5K1BVB6"/>
<reference evidence="3" key="1">
    <citation type="submission" date="2019-09" db="EMBL/GenBank/DDBJ databases">
        <authorList>
            <person name="Zhang L."/>
        </authorList>
    </citation>
    <scope>NUCLEOTIDE SEQUENCE</scope>
</reference>
<protein>
    <recommendedName>
        <fullName evidence="2">DUF7950 domain-containing protein</fullName>
    </recommendedName>
</protein>
<dbReference type="Pfam" id="PF25821">
    <property type="entry name" value="DUF7950"/>
    <property type="match status" value="1"/>
</dbReference>
<dbReference type="GO" id="GO:0005634">
    <property type="term" value="C:nucleus"/>
    <property type="evidence" value="ECO:0007669"/>
    <property type="project" value="EnsemblPlants"/>
</dbReference>
<evidence type="ECO:0000256" key="1">
    <source>
        <dbReference type="SAM" id="MobiDB-lite"/>
    </source>
</evidence>
<gene>
    <name evidence="3" type="ORF">NYM_LOCUS15864</name>
</gene>
<proteinExistence type="predicted"/>
<dbReference type="EMBL" id="LR721781">
    <property type="protein sequence ID" value="VVW19056.1"/>
    <property type="molecule type" value="Genomic_DNA"/>
</dbReference>
<dbReference type="GO" id="GO:0005829">
    <property type="term" value="C:cytosol"/>
    <property type="evidence" value="ECO:0007669"/>
    <property type="project" value="EnsemblPlants"/>
</dbReference>
<evidence type="ECO:0000259" key="2">
    <source>
        <dbReference type="Pfam" id="PF25821"/>
    </source>
</evidence>
<feature type="domain" description="DUF7950" evidence="2">
    <location>
        <begin position="234"/>
        <end position="355"/>
    </location>
</feature>
<dbReference type="InterPro" id="IPR057710">
    <property type="entry name" value="DUF7950"/>
</dbReference>
<dbReference type="Gramene" id="NC3G0225590.1">
    <property type="protein sequence ID" value="NC3G0225590.1:cds"/>
    <property type="gene ID" value="NC3G0225590"/>
</dbReference>
<sequence length="364" mass="39162">MVHPFDIVPAPSKAEQIMARYRPIAPKPQVSQPHNGDTSPITDNNLLPCLMGLPPASAQSLLISKPRRGRKRRTNFLASPRTKKAKIQLVGAASLPTITTLDLTLQGFHHNLAGFAFGNLGFVSKLKSPTTSPAPNFFNLSFLPFPSSIVPLHESVLTNLTDMASSNQNHKFEHAAAEEKDLLQKLQAPSSPGGTSHGQVIAPQPVKPVGSTISVRSICESDAGASAVPACKRPEEVEEEMESEALPAVVSDSNNRVRLANSAYKELVGQPECSWLDSMVAGHGKLRPAAKRISGEVMLLLADCPLPDSSNAFSCTVKIEWENNGQKGSTAAACNVTRLSCESKDYLFTWRFHVTSEACDASCK</sequence>
<dbReference type="PANTHER" id="PTHR33595">
    <property type="entry name" value="VON WILLEBRAND FACTOR A DOMAIN PROTEIN"/>
    <property type="match status" value="1"/>
</dbReference>
<feature type="compositionally biased region" description="Polar residues" evidence="1">
    <location>
        <begin position="187"/>
        <end position="198"/>
    </location>
</feature>
<dbReference type="PANTHER" id="PTHR33595:SF3">
    <property type="entry name" value="PAS DOMAIN-CONTAINING PROTEIN"/>
    <property type="match status" value="1"/>
</dbReference>
<name>A0A5K1BVB6_9MAGN</name>